<evidence type="ECO:0000256" key="1">
    <source>
        <dbReference type="ARBA" id="ARBA00022946"/>
    </source>
</evidence>
<evidence type="ECO:0000256" key="2">
    <source>
        <dbReference type="SAM" id="MobiDB-lite"/>
    </source>
</evidence>
<keyword evidence="1" id="KW-0809">Transit peptide</keyword>
<dbReference type="InterPro" id="IPR027266">
    <property type="entry name" value="TrmE/GcvT-like"/>
</dbReference>
<feature type="region of interest" description="Disordered" evidence="2">
    <location>
        <begin position="1"/>
        <end position="29"/>
    </location>
</feature>
<dbReference type="InterPro" id="IPR006222">
    <property type="entry name" value="GCVT_N"/>
</dbReference>
<proteinExistence type="predicted"/>
<evidence type="ECO:0000313" key="4">
    <source>
        <dbReference type="EMBL" id="MFC6094766.1"/>
    </source>
</evidence>
<dbReference type="InterPro" id="IPR029043">
    <property type="entry name" value="GcvT/YgfZ_C"/>
</dbReference>
<dbReference type="Pfam" id="PF01571">
    <property type="entry name" value="GCV_T"/>
    <property type="match status" value="1"/>
</dbReference>
<dbReference type="NCBIfam" id="TIGR03317">
    <property type="entry name" value="ygfZ_signature"/>
    <property type="match status" value="1"/>
</dbReference>
<name>A0ABW1PIG8_9PSEU</name>
<dbReference type="EMBL" id="JBHSQO010000074">
    <property type="protein sequence ID" value="MFC6094766.1"/>
    <property type="molecule type" value="Genomic_DNA"/>
</dbReference>
<organism evidence="4 5">
    <name type="scientific">Saccharothrix lopnurensis</name>
    <dbReference type="NCBI Taxonomy" id="1670621"/>
    <lineage>
        <taxon>Bacteria</taxon>
        <taxon>Bacillati</taxon>
        <taxon>Actinomycetota</taxon>
        <taxon>Actinomycetes</taxon>
        <taxon>Pseudonocardiales</taxon>
        <taxon>Pseudonocardiaceae</taxon>
        <taxon>Saccharothrix</taxon>
    </lineage>
</organism>
<dbReference type="InterPro" id="IPR045179">
    <property type="entry name" value="YgfZ/GcvT"/>
</dbReference>
<dbReference type="InterPro" id="IPR017703">
    <property type="entry name" value="YgfZ/GCV_T_CS"/>
</dbReference>
<gene>
    <name evidence="4" type="ORF">ACFP3R_36360</name>
</gene>
<dbReference type="PIRSF" id="PIRSF006487">
    <property type="entry name" value="GcvT"/>
    <property type="match status" value="1"/>
</dbReference>
<dbReference type="SUPFAM" id="SSF101790">
    <property type="entry name" value="Aminomethyltransferase beta-barrel domain"/>
    <property type="match status" value="1"/>
</dbReference>
<comment type="caution">
    <text evidence="4">The sequence shown here is derived from an EMBL/GenBank/DDBJ whole genome shotgun (WGS) entry which is preliminary data.</text>
</comment>
<accession>A0ABW1PIG8</accession>
<dbReference type="Gene3D" id="3.30.1360.120">
    <property type="entry name" value="Probable tRNA modification gtpase trme, domain 1"/>
    <property type="match status" value="1"/>
</dbReference>
<keyword evidence="5" id="KW-1185">Reference proteome</keyword>
<dbReference type="PANTHER" id="PTHR22602">
    <property type="entry name" value="TRANSFERASE CAF17, MITOCHONDRIAL-RELATED"/>
    <property type="match status" value="1"/>
</dbReference>
<evidence type="ECO:0000313" key="5">
    <source>
        <dbReference type="Proteomes" id="UP001596220"/>
    </source>
</evidence>
<protein>
    <submittedName>
        <fullName evidence="4">YgfZ/GcvT domain-containing protein</fullName>
    </submittedName>
</protein>
<evidence type="ECO:0000259" key="3">
    <source>
        <dbReference type="Pfam" id="PF01571"/>
    </source>
</evidence>
<feature type="domain" description="GCVT N-terminal" evidence="3">
    <location>
        <begin position="42"/>
        <end position="261"/>
    </location>
</feature>
<dbReference type="PANTHER" id="PTHR22602:SF0">
    <property type="entry name" value="TRANSFERASE CAF17, MITOCHONDRIAL-RELATED"/>
    <property type="match status" value="1"/>
</dbReference>
<sequence>MNSPLENPVPGNSPLLSEPGAVAPFDGNPDQGVPWHFGDPFAEQRSASRSVAVFDRSHRAVVAVPGDDRLTWLHSLTSQHFTSLGESRGTEALILDVQGRVEHHAVVANVGGVVYLDTEAGRAGDLLGYLTRMVFWSKVEPRDASAELAVLTAVGPELAGLFERVGAPLPGEVGGVVVLAGGGFARRVPWPGHDAVDLVVPRASLVGWWRRLTDAGARPAGSWAFEALRVESLRARLGVDTDEKTIPHEANWIGAAVHLDKGCYRGQETVSKVHNVGRPPRRMLLLHLDGTREVQPETGDPVLVGDRVVGRVGSVALHHELGPVVLALVKRSVSPETELSVGAEERRVQASVDPDSVPPDTPGLGREAARNLGR</sequence>
<dbReference type="RefSeq" id="WP_380643336.1">
    <property type="nucleotide sequence ID" value="NZ_JBHSQO010000074.1"/>
</dbReference>
<reference evidence="5" key="1">
    <citation type="journal article" date="2019" name="Int. J. Syst. Evol. Microbiol.">
        <title>The Global Catalogue of Microorganisms (GCM) 10K type strain sequencing project: providing services to taxonomists for standard genome sequencing and annotation.</title>
        <authorList>
            <consortium name="The Broad Institute Genomics Platform"/>
            <consortium name="The Broad Institute Genome Sequencing Center for Infectious Disease"/>
            <person name="Wu L."/>
            <person name="Ma J."/>
        </authorList>
    </citation>
    <scope>NUCLEOTIDE SEQUENCE [LARGE SCALE GENOMIC DNA]</scope>
    <source>
        <strain evidence="5">CGMCC 4.7246</strain>
    </source>
</reference>
<feature type="region of interest" description="Disordered" evidence="2">
    <location>
        <begin position="336"/>
        <end position="374"/>
    </location>
</feature>
<dbReference type="SUPFAM" id="SSF103025">
    <property type="entry name" value="Folate-binding domain"/>
    <property type="match status" value="1"/>
</dbReference>
<dbReference type="Proteomes" id="UP001596220">
    <property type="component" value="Unassembled WGS sequence"/>
</dbReference>